<keyword evidence="2" id="KW-0472">Membrane</keyword>
<feature type="transmembrane region" description="Helical" evidence="2">
    <location>
        <begin position="361"/>
        <end position="386"/>
    </location>
</feature>
<evidence type="ECO:0000313" key="4">
    <source>
        <dbReference type="Proteomes" id="UP001222275"/>
    </source>
</evidence>
<dbReference type="Pfam" id="PF13347">
    <property type="entry name" value="MFS_2"/>
    <property type="match status" value="1"/>
</dbReference>
<accession>A0ABY8CAM7</accession>
<dbReference type="InterPro" id="IPR036259">
    <property type="entry name" value="MFS_trans_sf"/>
</dbReference>
<feature type="transmembrane region" description="Helical" evidence="2">
    <location>
        <begin position="117"/>
        <end position="138"/>
    </location>
</feature>
<feature type="transmembrane region" description="Helical" evidence="2">
    <location>
        <begin position="21"/>
        <end position="40"/>
    </location>
</feature>
<dbReference type="InterPro" id="IPR039672">
    <property type="entry name" value="MFS_2"/>
</dbReference>
<dbReference type="PANTHER" id="PTHR11328">
    <property type="entry name" value="MAJOR FACILITATOR SUPERFAMILY DOMAIN-CONTAINING PROTEIN"/>
    <property type="match status" value="1"/>
</dbReference>
<dbReference type="EMBL" id="CP102381">
    <property type="protein sequence ID" value="WEJ61867.1"/>
    <property type="molecule type" value="Genomic_DNA"/>
</dbReference>
<feature type="transmembrane region" description="Helical" evidence="2">
    <location>
        <begin position="398"/>
        <end position="419"/>
    </location>
</feature>
<protein>
    <submittedName>
        <fullName evidence="3">MFS transporter</fullName>
    </submittedName>
</protein>
<evidence type="ECO:0000313" key="3">
    <source>
        <dbReference type="EMBL" id="WEJ61867.1"/>
    </source>
</evidence>
<name>A0ABY8CAM7_9GAMM</name>
<keyword evidence="2" id="KW-0812">Transmembrane</keyword>
<feature type="transmembrane region" description="Helical" evidence="2">
    <location>
        <begin position="88"/>
        <end position="105"/>
    </location>
</feature>
<feature type="transmembrane region" description="Helical" evidence="2">
    <location>
        <begin position="269"/>
        <end position="286"/>
    </location>
</feature>
<keyword evidence="4" id="KW-1185">Reference proteome</keyword>
<dbReference type="Proteomes" id="UP001222275">
    <property type="component" value="Chromosome"/>
</dbReference>
<dbReference type="SUPFAM" id="SSF103473">
    <property type="entry name" value="MFS general substrate transporter"/>
    <property type="match status" value="1"/>
</dbReference>
<organism evidence="3 4">
    <name type="scientific">Thiomicrorhabdus lithotrophica</name>
    <dbReference type="NCBI Taxonomy" id="2949997"/>
    <lineage>
        <taxon>Bacteria</taxon>
        <taxon>Pseudomonadati</taxon>
        <taxon>Pseudomonadota</taxon>
        <taxon>Gammaproteobacteria</taxon>
        <taxon>Thiotrichales</taxon>
        <taxon>Piscirickettsiaceae</taxon>
        <taxon>Thiomicrorhabdus</taxon>
    </lineage>
</organism>
<keyword evidence="2" id="KW-1133">Transmembrane helix</keyword>
<evidence type="ECO:0000256" key="1">
    <source>
        <dbReference type="ARBA" id="ARBA00009617"/>
    </source>
</evidence>
<feature type="transmembrane region" description="Helical" evidence="2">
    <location>
        <begin position="321"/>
        <end position="340"/>
    </location>
</feature>
<dbReference type="PANTHER" id="PTHR11328:SF28">
    <property type="entry name" value="MAJOR FACILITATOR SUPERFAMILY DOMAIN-CONTAINING PROTEIN 12"/>
    <property type="match status" value="1"/>
</dbReference>
<feature type="transmembrane region" description="Helical" evidence="2">
    <location>
        <begin position="239"/>
        <end position="257"/>
    </location>
</feature>
<reference evidence="3 4" key="1">
    <citation type="submission" date="2022-06" db="EMBL/GenBank/DDBJ databases">
        <title>Thiomicrohabdus sp. nov, an obligately chemolithoautotrophic, sulfur-oxidizing bacterium isolated from beach of Guanyin Mountain. Amoy.</title>
        <authorList>
            <person name="Zhu H."/>
        </authorList>
    </citation>
    <scope>NUCLEOTIDE SEQUENCE [LARGE SCALE GENOMIC DNA]</scope>
    <source>
        <strain evidence="3 4">XGS-01</strain>
    </source>
</reference>
<gene>
    <name evidence="3" type="ORF">NR989_07545</name>
</gene>
<dbReference type="Gene3D" id="1.20.1250.20">
    <property type="entry name" value="MFS general substrate transporter like domains"/>
    <property type="match status" value="2"/>
</dbReference>
<feature type="transmembrane region" description="Helical" evidence="2">
    <location>
        <begin position="298"/>
        <end position="315"/>
    </location>
</feature>
<comment type="similarity">
    <text evidence="1">Belongs to the sodium:galactoside symporter (TC 2.A.2) family.</text>
</comment>
<evidence type="ECO:0000256" key="2">
    <source>
        <dbReference type="SAM" id="Phobius"/>
    </source>
</evidence>
<feature type="transmembrane region" description="Helical" evidence="2">
    <location>
        <begin position="159"/>
        <end position="177"/>
    </location>
</feature>
<dbReference type="RefSeq" id="WP_275594127.1">
    <property type="nucleotide sequence ID" value="NZ_CP102381.1"/>
</dbReference>
<proteinExistence type="inferred from homology"/>
<sequence>MRDTAINTAINAPLSKPLFIRYGWLGFTLAMLGIPLYVYLPTYYAQQSAFSFTAVGTALLLARSLDVITDPLIGWWSDWLQAKVSRSLQIALSNLVLAIGVYHLWLPNLDELNTTELFVWSFITYLAWTWMSIPYLALAAEISTQAHAKTQLSGAREGFAIVGVVTVLVLPILSGLNSQSVEFYQLLFIVFAITLATAVLALIKLPTLAIQPAKPIAPWKLLLTLKQKHPHTFSIMPSYFLNNFANALPATLFLVFVSDYLQLEEQTGLFLMTYFLAGLVALPFWIKLSKHIGKYKTWQLSMLLASISFIGVFFLNPGDSTGFLVISILTGLSLGIDVAMPASIQSDLTQRVVKQEIQATGLLFGLWGMLTKLALALAVGVAFPILDWSATLSNQALALVWLYAGLPIILKLMAWGLLIKQQAKN</sequence>
<feature type="transmembrane region" description="Helical" evidence="2">
    <location>
        <begin position="183"/>
        <end position="203"/>
    </location>
</feature>